<proteinExistence type="predicted"/>
<gene>
    <name evidence="3" type="ORF">JOE68_005535</name>
</gene>
<dbReference type="Pfam" id="PF13692">
    <property type="entry name" value="Glyco_trans_1_4"/>
    <property type="match status" value="1"/>
</dbReference>
<dbReference type="Pfam" id="PF11997">
    <property type="entry name" value="DUF3492"/>
    <property type="match status" value="1"/>
</dbReference>
<feature type="compositionally biased region" description="Low complexity" evidence="1">
    <location>
        <begin position="9"/>
        <end position="24"/>
    </location>
</feature>
<evidence type="ECO:0000313" key="3">
    <source>
        <dbReference type="EMBL" id="MBM7814670.1"/>
    </source>
</evidence>
<sequence length="562" mass="59908">MNPGVGPRTPLTTVALAATTSTATDPRPSDTSRGARREALRDRAPGSGDRPGAGADPSAPDEPGTRGSGVVARLGLRRDHGGGSPTGPRRPAGATRPLRVALVSEGSYPYSAGGVSLWIDQLVRGAAGHAFTVVALTVDGSERPTWPVPANAEVVNLPLWGRPPRQPRGRPRGFAAAHEAFLRSFIPFTEGGADAVLAALRRLFELAQRSAVCAALVANDSVDRLRAVAAEAGHPLSLRDAITATDLLEHLLRPLSHPPIRVDVCHLAMNGPSALVGMAAKWAHGTPLMMSEHGVYLREQYLSALGDRRSHAVGRLLLGFHRALAGAAYRCCDALAPHSAYNRRWQLRNGADEGRVRTMYNGIDPAVFPAAGAEPDEPTVVFVGRVDPLKDLHTLIRAFRIIRGELPEARLRMFGPVPPVNQRYHTSCLELVDRLGLAGSAVFEGVVPNQADAFGQGHLVALTSVSEGFPFSLMEGMSTGRPPVCTEVGGVPEAVGDAGIVVPPRDHAAFADACLGLLTDGELRRRLGRLARQRVLEEFTLQRWNDGYRARYAELAFAGRPG</sequence>
<keyword evidence="4" id="KW-1185">Reference proteome</keyword>
<name>A0ABS2SEG9_9PSEU</name>
<dbReference type="PANTHER" id="PTHR12526">
    <property type="entry name" value="GLYCOSYLTRANSFERASE"/>
    <property type="match status" value="1"/>
</dbReference>
<comment type="caution">
    <text evidence="3">The sequence shown here is derived from an EMBL/GenBank/DDBJ whole genome shotgun (WGS) entry which is preliminary data.</text>
</comment>
<dbReference type="RefSeq" id="WP_204845290.1">
    <property type="nucleotide sequence ID" value="NZ_JAFBCL010000001.1"/>
</dbReference>
<dbReference type="SUPFAM" id="SSF53756">
    <property type="entry name" value="UDP-Glycosyltransferase/glycogen phosphorylase"/>
    <property type="match status" value="1"/>
</dbReference>
<protein>
    <submittedName>
        <fullName evidence="3">Glycosyltransferase involved in cell wall biosynthesis</fullName>
    </submittedName>
</protein>
<evidence type="ECO:0000313" key="4">
    <source>
        <dbReference type="Proteomes" id="UP001195724"/>
    </source>
</evidence>
<evidence type="ECO:0000256" key="1">
    <source>
        <dbReference type="SAM" id="MobiDB-lite"/>
    </source>
</evidence>
<reference evidence="3 4" key="1">
    <citation type="submission" date="2021-01" db="EMBL/GenBank/DDBJ databases">
        <title>Sequencing the genomes of 1000 actinobacteria strains.</title>
        <authorList>
            <person name="Klenk H.-P."/>
        </authorList>
    </citation>
    <scope>NUCLEOTIDE SEQUENCE [LARGE SCALE GENOMIC DNA]</scope>
    <source>
        <strain evidence="3 4">DSM 44581</strain>
    </source>
</reference>
<dbReference type="NCBIfam" id="NF038011">
    <property type="entry name" value="PelF"/>
    <property type="match status" value="1"/>
</dbReference>
<accession>A0ABS2SEG9</accession>
<dbReference type="EMBL" id="JAFBCL010000001">
    <property type="protein sequence ID" value="MBM7814670.1"/>
    <property type="molecule type" value="Genomic_DNA"/>
</dbReference>
<feature type="compositionally biased region" description="Basic and acidic residues" evidence="1">
    <location>
        <begin position="27"/>
        <end position="44"/>
    </location>
</feature>
<dbReference type="Proteomes" id="UP001195724">
    <property type="component" value="Unassembled WGS sequence"/>
</dbReference>
<dbReference type="InterPro" id="IPR047691">
    <property type="entry name" value="PelF-like"/>
</dbReference>
<organism evidence="3 4">
    <name type="scientific">Saccharothrix algeriensis</name>
    <dbReference type="NCBI Taxonomy" id="173560"/>
    <lineage>
        <taxon>Bacteria</taxon>
        <taxon>Bacillati</taxon>
        <taxon>Actinomycetota</taxon>
        <taxon>Actinomycetes</taxon>
        <taxon>Pseudonocardiales</taxon>
        <taxon>Pseudonocardiaceae</taxon>
        <taxon>Saccharothrix</taxon>
    </lineage>
</organism>
<evidence type="ECO:0000259" key="2">
    <source>
        <dbReference type="Pfam" id="PF11997"/>
    </source>
</evidence>
<dbReference type="InterPro" id="IPR022622">
    <property type="entry name" value="DUF3492"/>
</dbReference>
<dbReference type="Gene3D" id="3.40.50.2000">
    <property type="entry name" value="Glycogen Phosphorylase B"/>
    <property type="match status" value="2"/>
</dbReference>
<feature type="region of interest" description="Disordered" evidence="1">
    <location>
        <begin position="1"/>
        <end position="95"/>
    </location>
</feature>
<feature type="domain" description="DUF3492" evidence="2">
    <location>
        <begin position="99"/>
        <end position="353"/>
    </location>
</feature>
<dbReference type="PANTHER" id="PTHR12526:SF636">
    <property type="entry name" value="BLL3647 PROTEIN"/>
    <property type="match status" value="1"/>
</dbReference>